<evidence type="ECO:0000256" key="2">
    <source>
        <dbReference type="ARBA" id="ARBA00022723"/>
    </source>
</evidence>
<dbReference type="SUPFAM" id="SSF46626">
    <property type="entry name" value="Cytochrome c"/>
    <property type="match status" value="1"/>
</dbReference>
<reference evidence="6 7" key="1">
    <citation type="journal article" date="2011" name="Stand. Genomic Sci.">
        <title>Complete genome sequence of Haliscomenobacter hydrossis type strain (O).</title>
        <authorList>
            <consortium name="US DOE Joint Genome Institute (JGI-PGF)"/>
            <person name="Daligault H."/>
            <person name="Lapidus A."/>
            <person name="Zeytun A."/>
            <person name="Nolan M."/>
            <person name="Lucas S."/>
            <person name="Del Rio T.G."/>
            <person name="Tice H."/>
            <person name="Cheng J.F."/>
            <person name="Tapia R."/>
            <person name="Han C."/>
            <person name="Goodwin L."/>
            <person name="Pitluck S."/>
            <person name="Liolios K."/>
            <person name="Pagani I."/>
            <person name="Ivanova N."/>
            <person name="Huntemann M."/>
            <person name="Mavromatis K."/>
            <person name="Mikhailova N."/>
            <person name="Pati A."/>
            <person name="Chen A."/>
            <person name="Palaniappan K."/>
            <person name="Land M."/>
            <person name="Hauser L."/>
            <person name="Brambilla E.M."/>
            <person name="Rohde M."/>
            <person name="Verbarg S."/>
            <person name="Goker M."/>
            <person name="Bristow J."/>
            <person name="Eisen J.A."/>
            <person name="Markowitz V."/>
            <person name="Hugenholtz P."/>
            <person name="Kyrpides N.C."/>
            <person name="Klenk H.P."/>
            <person name="Woyke T."/>
        </authorList>
    </citation>
    <scope>NUCLEOTIDE SEQUENCE [LARGE SCALE GENOMIC DNA]</scope>
    <source>
        <strain evidence="7">ATCC 27775 / DSM 1100 / LMG 10767 / O</strain>
    </source>
</reference>
<dbReference type="GO" id="GO:0009055">
    <property type="term" value="F:electron transfer activity"/>
    <property type="evidence" value="ECO:0007669"/>
    <property type="project" value="InterPro"/>
</dbReference>
<evidence type="ECO:0000256" key="1">
    <source>
        <dbReference type="ARBA" id="ARBA00022617"/>
    </source>
</evidence>
<dbReference type="PROSITE" id="PS51007">
    <property type="entry name" value="CYTC"/>
    <property type="match status" value="1"/>
</dbReference>
<evidence type="ECO:0000256" key="3">
    <source>
        <dbReference type="ARBA" id="ARBA00023004"/>
    </source>
</evidence>
<evidence type="ECO:0000256" key="4">
    <source>
        <dbReference type="PROSITE-ProRule" id="PRU00433"/>
    </source>
</evidence>
<dbReference type="Proteomes" id="UP000008461">
    <property type="component" value="Chromosome"/>
</dbReference>
<keyword evidence="1 4" id="KW-0349">Heme</keyword>
<reference key="2">
    <citation type="submission" date="2011-04" db="EMBL/GenBank/DDBJ databases">
        <title>Complete sequence of chromosome of Haliscomenobacter hydrossis DSM 1100.</title>
        <authorList>
            <consortium name="US DOE Joint Genome Institute (JGI-PGF)"/>
            <person name="Lucas S."/>
            <person name="Han J."/>
            <person name="Lapidus A."/>
            <person name="Bruce D."/>
            <person name="Goodwin L."/>
            <person name="Pitluck S."/>
            <person name="Peters L."/>
            <person name="Kyrpides N."/>
            <person name="Mavromatis K."/>
            <person name="Ivanova N."/>
            <person name="Ovchinnikova G."/>
            <person name="Pagani I."/>
            <person name="Daligault H."/>
            <person name="Detter J.C."/>
            <person name="Han C."/>
            <person name="Land M."/>
            <person name="Hauser L."/>
            <person name="Markowitz V."/>
            <person name="Cheng J.-F."/>
            <person name="Hugenholtz P."/>
            <person name="Woyke T."/>
            <person name="Wu D."/>
            <person name="Verbarg S."/>
            <person name="Frueling A."/>
            <person name="Brambilla E."/>
            <person name="Klenk H.-P."/>
            <person name="Eisen J.A."/>
        </authorList>
    </citation>
    <scope>NUCLEOTIDE SEQUENCE</scope>
    <source>
        <strain>DSM 1100</strain>
    </source>
</reference>
<proteinExistence type="predicted"/>
<evidence type="ECO:0000313" key="7">
    <source>
        <dbReference type="Proteomes" id="UP000008461"/>
    </source>
</evidence>
<organism evidence="6 7">
    <name type="scientific">Haliscomenobacter hydrossis (strain ATCC 27775 / DSM 1100 / LMG 10767 / O)</name>
    <dbReference type="NCBI Taxonomy" id="760192"/>
    <lineage>
        <taxon>Bacteria</taxon>
        <taxon>Pseudomonadati</taxon>
        <taxon>Bacteroidota</taxon>
        <taxon>Saprospiria</taxon>
        <taxon>Saprospirales</taxon>
        <taxon>Haliscomenobacteraceae</taxon>
        <taxon>Haliscomenobacter</taxon>
    </lineage>
</organism>
<dbReference type="KEGG" id="hhy:Halhy_5835"/>
<keyword evidence="2 4" id="KW-0479">Metal-binding</keyword>
<keyword evidence="7" id="KW-1185">Reference proteome</keyword>
<dbReference type="GO" id="GO:0046872">
    <property type="term" value="F:metal ion binding"/>
    <property type="evidence" value="ECO:0007669"/>
    <property type="project" value="UniProtKB-KW"/>
</dbReference>
<protein>
    <submittedName>
        <fullName evidence="6">Cytochrome c class I</fullName>
    </submittedName>
</protein>
<dbReference type="HOGENOM" id="CLU_038465_0_0_10"/>
<dbReference type="GO" id="GO:0020037">
    <property type="term" value="F:heme binding"/>
    <property type="evidence" value="ECO:0007669"/>
    <property type="project" value="InterPro"/>
</dbReference>
<gene>
    <name evidence="6" type="ordered locus">Halhy_5835</name>
</gene>
<sequence length="489" mass="54540">MLRCETIEVNYTLKQPPMRTKRHFFLFSLFGLLVLSYCKDESIGPADPEIPPGTAVLPTNIQARNGDAQRGWDYLRTGDFIGGGIPLAVYNSFPGNTNDENLLQREGANAKLPPGFNAFTTPSGVQVASGLTCFGCHSGKVNGQFIPGLGNSLLDFTQNNAALFNILEFGIRNRYGEQSPEWQAFEPFVRGSKVTLPYIIMPFKGINPAFALEQASVAHRRPADLSWNGGQTIFPVPQASIGSDVPPLWLAKKKYALYYNGMGRGDFSKLLMQVAVVAVEDTVNARRINNNFKDVMAWLQQLQAPKYPGTIDQALAAKGRTIYNKNCQACHGTYGAEESYPNLLVRLDKVGTDSAYANYFMENIQFSNWYTQSWYGQSAPRSEAKPSRGYVAPPLDGVWATAPYLHNGSVPTLEDLLDSTQRPKFWRRSFEDRDYDLQKMGWKYSVEANATDKQTYDTTLKGYGNAGHTYGDQLSVEERKALLEYLKQL</sequence>
<dbReference type="EMBL" id="CP002691">
    <property type="protein sequence ID" value="AEE53658.1"/>
    <property type="molecule type" value="Genomic_DNA"/>
</dbReference>
<dbReference type="PANTHER" id="PTHR30600">
    <property type="entry name" value="CYTOCHROME C PEROXIDASE-RELATED"/>
    <property type="match status" value="1"/>
</dbReference>
<dbReference type="Gene3D" id="1.10.760.10">
    <property type="entry name" value="Cytochrome c-like domain"/>
    <property type="match status" value="1"/>
</dbReference>
<dbReference type="AlphaFoldDB" id="F4KY33"/>
<dbReference type="Pfam" id="PF13442">
    <property type="entry name" value="Cytochrome_CBB3"/>
    <property type="match status" value="1"/>
</dbReference>
<evidence type="ECO:0000259" key="5">
    <source>
        <dbReference type="PROSITE" id="PS51007"/>
    </source>
</evidence>
<dbReference type="GO" id="GO:0004130">
    <property type="term" value="F:cytochrome-c peroxidase activity"/>
    <property type="evidence" value="ECO:0007669"/>
    <property type="project" value="TreeGrafter"/>
</dbReference>
<evidence type="ECO:0000313" key="6">
    <source>
        <dbReference type="EMBL" id="AEE53658.1"/>
    </source>
</evidence>
<keyword evidence="3 4" id="KW-0408">Iron</keyword>
<dbReference type="InterPro" id="IPR009056">
    <property type="entry name" value="Cyt_c-like_dom"/>
</dbReference>
<dbReference type="PANTHER" id="PTHR30600:SF9">
    <property type="entry name" value="BLR7738 PROTEIN"/>
    <property type="match status" value="1"/>
</dbReference>
<feature type="domain" description="Cytochrome c" evidence="5">
    <location>
        <begin position="314"/>
        <end position="489"/>
    </location>
</feature>
<accession>F4KY33</accession>
<name>F4KY33_HALH1</name>
<dbReference type="STRING" id="760192.Halhy_5835"/>
<dbReference type="eggNOG" id="COG1858">
    <property type="taxonomic scope" value="Bacteria"/>
</dbReference>
<dbReference type="InterPro" id="IPR051395">
    <property type="entry name" value="Cytochrome_c_Peroxidase/MauG"/>
</dbReference>
<dbReference type="InterPro" id="IPR036909">
    <property type="entry name" value="Cyt_c-like_dom_sf"/>
</dbReference>
<dbReference type="Pfam" id="PF21419">
    <property type="entry name" value="RoxA-like_Cyt-c"/>
    <property type="match status" value="1"/>
</dbReference>